<keyword evidence="2" id="KW-0539">Nucleus</keyword>
<evidence type="ECO:0000256" key="2">
    <source>
        <dbReference type="ARBA" id="ARBA00023242"/>
    </source>
</evidence>
<reference evidence="4 5" key="1">
    <citation type="journal article" date="2023" name="IMA Fungus">
        <title>Comparative genomic study of the Penicillium genus elucidates a diverse pangenome and 15 lateral gene transfer events.</title>
        <authorList>
            <person name="Petersen C."/>
            <person name="Sorensen T."/>
            <person name="Nielsen M.R."/>
            <person name="Sondergaard T.E."/>
            <person name="Sorensen J.L."/>
            <person name="Fitzpatrick D.A."/>
            <person name="Frisvad J.C."/>
            <person name="Nielsen K.L."/>
        </authorList>
    </citation>
    <scope>NUCLEOTIDE SEQUENCE [LARGE SCALE GENOMIC DNA]</scope>
    <source>
        <strain evidence="4 5">IBT 29057</strain>
    </source>
</reference>
<proteinExistence type="predicted"/>
<evidence type="ECO:0000256" key="1">
    <source>
        <dbReference type="ARBA" id="ARBA00004123"/>
    </source>
</evidence>
<dbReference type="Pfam" id="PF11951">
    <property type="entry name" value="Fungal_trans_2"/>
    <property type="match status" value="1"/>
</dbReference>
<evidence type="ECO:0000313" key="5">
    <source>
        <dbReference type="Proteomes" id="UP001216150"/>
    </source>
</evidence>
<accession>A0AAD6DII8</accession>
<dbReference type="GO" id="GO:0045944">
    <property type="term" value="P:positive regulation of transcription by RNA polymerase II"/>
    <property type="evidence" value="ECO:0007669"/>
    <property type="project" value="TreeGrafter"/>
</dbReference>
<feature type="compositionally biased region" description="Polar residues" evidence="3">
    <location>
        <begin position="48"/>
        <end position="57"/>
    </location>
</feature>
<dbReference type="GO" id="GO:0005634">
    <property type="term" value="C:nucleus"/>
    <property type="evidence" value="ECO:0007669"/>
    <property type="project" value="UniProtKB-SubCell"/>
</dbReference>
<name>A0AAD6DII8_9EURO</name>
<organism evidence="4 5">
    <name type="scientific">Penicillium hetheringtonii</name>
    <dbReference type="NCBI Taxonomy" id="911720"/>
    <lineage>
        <taxon>Eukaryota</taxon>
        <taxon>Fungi</taxon>
        <taxon>Dikarya</taxon>
        <taxon>Ascomycota</taxon>
        <taxon>Pezizomycotina</taxon>
        <taxon>Eurotiomycetes</taxon>
        <taxon>Eurotiomycetidae</taxon>
        <taxon>Eurotiales</taxon>
        <taxon>Aspergillaceae</taxon>
        <taxon>Penicillium</taxon>
    </lineage>
</organism>
<dbReference type="GO" id="GO:0003700">
    <property type="term" value="F:DNA-binding transcription factor activity"/>
    <property type="evidence" value="ECO:0007669"/>
    <property type="project" value="TreeGrafter"/>
</dbReference>
<evidence type="ECO:0000313" key="4">
    <source>
        <dbReference type="EMBL" id="KAJ5585645.1"/>
    </source>
</evidence>
<comment type="subcellular location">
    <subcellularLocation>
        <location evidence="1">Nucleus</location>
    </subcellularLocation>
</comment>
<dbReference type="EMBL" id="JAQJAC010000004">
    <property type="protein sequence ID" value="KAJ5585645.1"/>
    <property type="molecule type" value="Genomic_DNA"/>
</dbReference>
<comment type="caution">
    <text evidence="4">The sequence shown here is derived from an EMBL/GenBank/DDBJ whole genome shotgun (WGS) entry which is preliminary data.</text>
</comment>
<gene>
    <name evidence="4" type="ORF">N7450_005432</name>
</gene>
<feature type="region of interest" description="Disordered" evidence="3">
    <location>
        <begin position="48"/>
        <end position="74"/>
    </location>
</feature>
<evidence type="ECO:0008006" key="6">
    <source>
        <dbReference type="Google" id="ProtNLM"/>
    </source>
</evidence>
<keyword evidence="5" id="KW-1185">Reference proteome</keyword>
<protein>
    <recommendedName>
        <fullName evidence="6">Fungal-specific transcription factor domain-containing protein</fullName>
    </recommendedName>
</protein>
<dbReference type="InterPro" id="IPR021858">
    <property type="entry name" value="Fun_TF"/>
</dbReference>
<dbReference type="PANTHER" id="PTHR37534:SF49">
    <property type="entry name" value="LYSINE BIOSYNTHESIS REGULATORY PROTEIN LYS14"/>
    <property type="match status" value="1"/>
</dbReference>
<evidence type="ECO:0000256" key="3">
    <source>
        <dbReference type="SAM" id="MobiDB-lite"/>
    </source>
</evidence>
<dbReference type="PANTHER" id="PTHR37534">
    <property type="entry name" value="TRANSCRIPTIONAL ACTIVATOR PROTEIN UGA3"/>
    <property type="match status" value="1"/>
</dbReference>
<dbReference type="AlphaFoldDB" id="A0AAD6DII8"/>
<dbReference type="Proteomes" id="UP001216150">
    <property type="component" value="Unassembled WGS sequence"/>
</dbReference>
<dbReference type="GO" id="GO:0000976">
    <property type="term" value="F:transcription cis-regulatory region binding"/>
    <property type="evidence" value="ECO:0007669"/>
    <property type="project" value="TreeGrafter"/>
</dbReference>
<sequence length="499" mass="56015">MGLHCEGYPPRFEFCEMMTVEGRRSPEDTTRGRNSVASPQFILAESSSNFSTVPQHQTTASADPTSPSPEDTPPGLYQSEFTIASFAFAIPIFTPPDWLRILPYWEAQPPPRYNHESFEITNIAVDQVLSGHLAVDIEGTDNPFKKHVLPLIYRHQGVLHALLGLSACHMHISGKNESQHYATISLKYRLSALHSLGTFLQQEEVSALTTSEEEYVLGIVLLLVLHDICETGISSHGAHLTGVSFLCKRLACPADFSVRSKASMFFISALSWLDMLRGFSGAEKLAYSEDIRKCVRDHASLSLHTLIGCPPLIFHRVGQVLESGKSYLAGELSLEQFEQRLAAAEKFFRGWDPDQTIYPSGHCEWRHLAEAYRHACLLRILRFPDAFSISCDDPRIKASVTAILDVAAAILRDTVFYKRLLFPLFLAGADTSSPHQMHYASWCIGEIKHATGFQHPAMTDILTRVWEERHTNRNGLSNVPWMEFTCSEMLSPQHAYLFF</sequence>